<protein>
    <submittedName>
        <fullName evidence="7">Oligosaccharide flippase family protein</fullName>
    </submittedName>
</protein>
<feature type="transmembrane region" description="Helical" evidence="6">
    <location>
        <begin position="328"/>
        <end position="348"/>
    </location>
</feature>
<feature type="transmembrane region" description="Helical" evidence="6">
    <location>
        <begin position="291"/>
        <end position="316"/>
    </location>
</feature>
<dbReference type="Proteomes" id="UP001601059">
    <property type="component" value="Unassembled WGS sequence"/>
</dbReference>
<comment type="subcellular location">
    <subcellularLocation>
        <location evidence="1">Cell membrane</location>
        <topology evidence="1">Multi-pass membrane protein</topology>
    </subcellularLocation>
</comment>
<feature type="transmembrane region" description="Helical" evidence="6">
    <location>
        <begin position="452"/>
        <end position="474"/>
    </location>
</feature>
<feature type="transmembrane region" description="Helical" evidence="6">
    <location>
        <begin position="392"/>
        <end position="413"/>
    </location>
</feature>
<dbReference type="PANTHER" id="PTHR30250:SF29">
    <property type="entry name" value="POLYSACCHARIDE BIOSYNTHESIS PROTEIN C-TERMINAL DOMAIN-CONTAINING PROTEIN"/>
    <property type="match status" value="1"/>
</dbReference>
<gene>
    <name evidence="7" type="ORF">ACFYKX_26065</name>
</gene>
<evidence type="ECO:0000256" key="6">
    <source>
        <dbReference type="SAM" id="Phobius"/>
    </source>
</evidence>
<feature type="transmembrane region" description="Helical" evidence="6">
    <location>
        <begin position="186"/>
        <end position="213"/>
    </location>
</feature>
<feature type="transmembrane region" description="Helical" evidence="6">
    <location>
        <begin position="164"/>
        <end position="180"/>
    </location>
</feature>
<accession>A0ABW6KMH9</accession>
<comment type="caution">
    <text evidence="7">The sequence shown here is derived from an EMBL/GenBank/DDBJ whole genome shotgun (WGS) entry which is preliminary data.</text>
</comment>
<sequence>MKPEHHSKDLLKGAFILSIAAIITKILSAVYRVPFQNIVGDVGFYIYQQVYPFYGIALVLSTYGFPLIISKLYAERESQNDQLAKERLLIVSTLFISSIGVLSFIALYMGSTWLANYMGDPELSMLLKVIAIVFLIFPIVSVIRGYFQGLGEMVPTAVSQVGEQAVRVGTILIAATLLMREGYNLYIVGAGAVLGSVTGGLVSTFILITFFWIWRRKKGFLPLRKYMDIKDCKVIVKALVVQGFAICVSSLLLIFLQLADSLNLYSLLISEGLNSEDAKELKGIYDRGQPLIQLGTVVATSIALSLVPLISSRRVINNSVLLHEKINIALRISIMIGVGATVGLLAIIKPTNIMLFKNTNGNEVLSLLCFIIVLSSIIITVTAVLQGLGNTLFPAIVILFGFGIKYILNIILVPNFSTLGAALASIVSLLFILAVIYMKLRAIVRKRIVHIKFLLIVLAASITMFIGVKGFLFTTNMIFHLGNDRILASLQAVSAVIIGGFIYLFMMIKSNVFKEEELVLLPFGSKLMMLLPRKNRR</sequence>
<reference evidence="7 8" key="1">
    <citation type="submission" date="2024-08" db="EMBL/GenBank/DDBJ databases">
        <title>Two novel Cytobacillus novel species.</title>
        <authorList>
            <person name="Liu G."/>
        </authorList>
    </citation>
    <scope>NUCLEOTIDE SEQUENCE [LARGE SCALE GENOMIC DNA]</scope>
    <source>
        <strain evidence="7 8">FJAT-54145</strain>
    </source>
</reference>
<proteinExistence type="predicted"/>
<evidence type="ECO:0000256" key="3">
    <source>
        <dbReference type="ARBA" id="ARBA00022692"/>
    </source>
</evidence>
<evidence type="ECO:0000256" key="1">
    <source>
        <dbReference type="ARBA" id="ARBA00004651"/>
    </source>
</evidence>
<evidence type="ECO:0000313" key="7">
    <source>
        <dbReference type="EMBL" id="MFE8704040.1"/>
    </source>
</evidence>
<dbReference type="Pfam" id="PF01943">
    <property type="entry name" value="Polysacc_synt"/>
    <property type="match status" value="1"/>
</dbReference>
<keyword evidence="8" id="KW-1185">Reference proteome</keyword>
<dbReference type="InterPro" id="IPR002797">
    <property type="entry name" value="Polysacc_synth"/>
</dbReference>
<dbReference type="PIRSF" id="PIRSF038958">
    <property type="entry name" value="PG_synth_SpoVB"/>
    <property type="match status" value="1"/>
</dbReference>
<dbReference type="InterPro" id="IPR024923">
    <property type="entry name" value="PG_synth_SpoVB"/>
</dbReference>
<organism evidence="7 8">
    <name type="scientific">Cytobacillus spartinae</name>
    <dbReference type="NCBI Taxonomy" id="3299023"/>
    <lineage>
        <taxon>Bacteria</taxon>
        <taxon>Bacillati</taxon>
        <taxon>Bacillota</taxon>
        <taxon>Bacilli</taxon>
        <taxon>Bacillales</taxon>
        <taxon>Bacillaceae</taxon>
        <taxon>Cytobacillus</taxon>
    </lineage>
</organism>
<feature type="transmembrane region" description="Helical" evidence="6">
    <location>
        <begin position="419"/>
        <end position="440"/>
    </location>
</feature>
<feature type="transmembrane region" description="Helical" evidence="6">
    <location>
        <begin position="89"/>
        <end position="111"/>
    </location>
</feature>
<dbReference type="EMBL" id="JBIACK010000023">
    <property type="protein sequence ID" value="MFE8704040.1"/>
    <property type="molecule type" value="Genomic_DNA"/>
</dbReference>
<evidence type="ECO:0000256" key="2">
    <source>
        <dbReference type="ARBA" id="ARBA00022475"/>
    </source>
</evidence>
<dbReference type="CDD" id="cd13124">
    <property type="entry name" value="MATE_SpoVB_like"/>
    <property type="match status" value="1"/>
</dbReference>
<dbReference type="RefSeq" id="WP_389365069.1">
    <property type="nucleotide sequence ID" value="NZ_JBIACK010000023.1"/>
</dbReference>
<feature type="transmembrane region" description="Helical" evidence="6">
    <location>
        <begin position="486"/>
        <end position="506"/>
    </location>
</feature>
<keyword evidence="4 6" id="KW-1133">Transmembrane helix</keyword>
<feature type="transmembrane region" description="Helical" evidence="6">
    <location>
        <begin position="12"/>
        <end position="31"/>
    </location>
</feature>
<dbReference type="PANTHER" id="PTHR30250">
    <property type="entry name" value="PST FAMILY PREDICTED COLANIC ACID TRANSPORTER"/>
    <property type="match status" value="1"/>
</dbReference>
<keyword evidence="2" id="KW-1003">Cell membrane</keyword>
<evidence type="ECO:0000313" key="8">
    <source>
        <dbReference type="Proteomes" id="UP001601059"/>
    </source>
</evidence>
<keyword evidence="3 6" id="KW-0812">Transmembrane</keyword>
<name>A0ABW6KMH9_9BACI</name>
<dbReference type="InterPro" id="IPR050833">
    <property type="entry name" value="Poly_Biosynth_Transport"/>
</dbReference>
<evidence type="ECO:0000256" key="4">
    <source>
        <dbReference type="ARBA" id="ARBA00022989"/>
    </source>
</evidence>
<feature type="transmembrane region" description="Helical" evidence="6">
    <location>
        <begin position="51"/>
        <end position="69"/>
    </location>
</feature>
<feature type="transmembrane region" description="Helical" evidence="6">
    <location>
        <begin position="234"/>
        <end position="258"/>
    </location>
</feature>
<feature type="transmembrane region" description="Helical" evidence="6">
    <location>
        <begin position="364"/>
        <end position="385"/>
    </location>
</feature>
<feature type="transmembrane region" description="Helical" evidence="6">
    <location>
        <begin position="123"/>
        <end position="143"/>
    </location>
</feature>
<evidence type="ECO:0000256" key="5">
    <source>
        <dbReference type="ARBA" id="ARBA00023136"/>
    </source>
</evidence>
<keyword evidence="5 6" id="KW-0472">Membrane</keyword>